<dbReference type="AlphaFoldDB" id="A0A7X6MFV2"/>
<dbReference type="RefSeq" id="WP_061078709.1">
    <property type="nucleotide sequence ID" value="NZ_JAAXPG010000012.1"/>
</dbReference>
<proteinExistence type="predicted"/>
<evidence type="ECO:0000313" key="1">
    <source>
        <dbReference type="EMBL" id="NKY98775.1"/>
    </source>
</evidence>
<name>A0A7X6MFV2_9ACTN</name>
<sequence length="120" mass="13363">MIPAHWPAHRRDEDGEVLGYLEPVGEGRYRPVTPFGRPLDGPGDEDSARAVLDARGLAYLADPWLLSVPGREEPIRVRIVEVSPERMRVANIDHGYEEADLGRVFVLDVPETERLRPAGG</sequence>
<accession>A0A7X6MFV2</accession>
<organism evidence="1 2">
    <name type="scientific">Nocardiopsis alborubida</name>
    <dbReference type="NCBI Taxonomy" id="146802"/>
    <lineage>
        <taxon>Bacteria</taxon>
        <taxon>Bacillati</taxon>
        <taxon>Actinomycetota</taxon>
        <taxon>Actinomycetes</taxon>
        <taxon>Streptosporangiales</taxon>
        <taxon>Nocardiopsidaceae</taxon>
        <taxon>Nocardiopsis</taxon>
    </lineage>
</organism>
<gene>
    <name evidence="1" type="ORF">HGB44_14065</name>
</gene>
<protein>
    <submittedName>
        <fullName evidence="1">Uncharacterized protein</fullName>
    </submittedName>
</protein>
<comment type="caution">
    <text evidence="1">The sequence shown here is derived from an EMBL/GenBank/DDBJ whole genome shotgun (WGS) entry which is preliminary data.</text>
</comment>
<reference evidence="1 2" key="1">
    <citation type="submission" date="2020-04" db="EMBL/GenBank/DDBJ databases">
        <title>MicrobeNet Type strains.</title>
        <authorList>
            <person name="Nicholson A.C."/>
        </authorList>
    </citation>
    <scope>NUCLEOTIDE SEQUENCE [LARGE SCALE GENOMIC DNA]</scope>
    <source>
        <strain evidence="1 2">ATCC 23612</strain>
    </source>
</reference>
<dbReference type="Proteomes" id="UP000553209">
    <property type="component" value="Unassembled WGS sequence"/>
</dbReference>
<evidence type="ECO:0000313" key="2">
    <source>
        <dbReference type="Proteomes" id="UP000553209"/>
    </source>
</evidence>
<keyword evidence="2" id="KW-1185">Reference proteome</keyword>
<dbReference type="EMBL" id="JAAXPG010000012">
    <property type="protein sequence ID" value="NKY98775.1"/>
    <property type="molecule type" value="Genomic_DNA"/>
</dbReference>